<organism evidence="2 3">
    <name type="scientific">Bradyrhizobium jicamae</name>
    <dbReference type="NCBI Taxonomy" id="280332"/>
    <lineage>
        <taxon>Bacteria</taxon>
        <taxon>Pseudomonadati</taxon>
        <taxon>Pseudomonadota</taxon>
        <taxon>Alphaproteobacteria</taxon>
        <taxon>Hyphomicrobiales</taxon>
        <taxon>Nitrobacteraceae</taxon>
        <taxon>Bradyrhizobium</taxon>
    </lineage>
</organism>
<protein>
    <submittedName>
        <fullName evidence="2">Uncharacterized protein</fullName>
    </submittedName>
</protein>
<evidence type="ECO:0000313" key="2">
    <source>
        <dbReference type="EMBL" id="MBR0799566.1"/>
    </source>
</evidence>
<sequence>MMKVAVRSLIVMGLLSLVFEARAEDNSQTCSDTFSLLNDNAKLEAFDKQEGGKDKRLEFRQHGAEPCSKNVCRLDVVRRPSRSVGGGRPFELAKGDRVIASVNLSHRNPSYCVHVGRVEVVQPVDPSEPARHQRLRALCPESYLHNSMVIKFTDDSRGPYSTRRIEIEYKYRPDGSDVDLDWCETPSFDYGDYRRDAWTVPFGDGAVAVIAETDSPRQGVGTRNLNLDPLRPSPADKAFFESPYAVTVFGARERVTR</sequence>
<dbReference type="EMBL" id="JAFCJH010000040">
    <property type="protein sequence ID" value="MBR0799566.1"/>
    <property type="molecule type" value="Genomic_DNA"/>
</dbReference>
<comment type="caution">
    <text evidence="2">The sequence shown here is derived from an EMBL/GenBank/DDBJ whole genome shotgun (WGS) entry which is preliminary data.</text>
</comment>
<feature type="chain" id="PRO_5046897954" evidence="1">
    <location>
        <begin position="24"/>
        <end position="257"/>
    </location>
</feature>
<evidence type="ECO:0000313" key="3">
    <source>
        <dbReference type="Proteomes" id="UP001315278"/>
    </source>
</evidence>
<proteinExistence type="predicted"/>
<gene>
    <name evidence="2" type="ORF">JQ615_29760</name>
</gene>
<evidence type="ECO:0000256" key="1">
    <source>
        <dbReference type="SAM" id="SignalP"/>
    </source>
</evidence>
<keyword evidence="1" id="KW-0732">Signal</keyword>
<accession>A0ABS5FRW6</accession>
<dbReference type="Proteomes" id="UP001315278">
    <property type="component" value="Unassembled WGS sequence"/>
</dbReference>
<feature type="signal peptide" evidence="1">
    <location>
        <begin position="1"/>
        <end position="23"/>
    </location>
</feature>
<keyword evidence="3" id="KW-1185">Reference proteome</keyword>
<name>A0ABS5FRW6_9BRAD</name>
<dbReference type="RefSeq" id="WP_212494330.1">
    <property type="nucleotide sequence ID" value="NZ_JAFCJH010000040.1"/>
</dbReference>
<reference evidence="3" key="1">
    <citation type="journal article" date="2021" name="ISME J.">
        <title>Evolutionary origin and ecological implication of a unique nif island in free-living Bradyrhizobium lineages.</title>
        <authorList>
            <person name="Tao J."/>
        </authorList>
    </citation>
    <scope>NUCLEOTIDE SEQUENCE [LARGE SCALE GENOMIC DNA]</scope>
    <source>
        <strain evidence="3">SZCCT0434</strain>
    </source>
</reference>